<dbReference type="GO" id="GO:0046872">
    <property type="term" value="F:metal ion binding"/>
    <property type="evidence" value="ECO:0007669"/>
    <property type="project" value="InterPro"/>
</dbReference>
<dbReference type="RefSeq" id="WP_067762244.1">
    <property type="nucleotide sequence ID" value="NZ_LZDS01000003.1"/>
</dbReference>
<accession>A0A1A7RC61</accession>
<dbReference type="Gene3D" id="3.20.20.140">
    <property type="entry name" value="Metal-dependent hydrolases"/>
    <property type="match status" value="1"/>
</dbReference>
<dbReference type="PANTHER" id="PTHR43668:SF2">
    <property type="entry name" value="ALLANTOINASE"/>
    <property type="match status" value="1"/>
</dbReference>
<dbReference type="AlphaFoldDB" id="A0A1A7RC61"/>
<proteinExistence type="predicted"/>
<dbReference type="InterPro" id="IPR024403">
    <property type="entry name" value="DHOase_cat"/>
</dbReference>
<dbReference type="GO" id="GO:0016740">
    <property type="term" value="F:transferase activity"/>
    <property type="evidence" value="ECO:0007669"/>
    <property type="project" value="UniProtKB-KW"/>
</dbReference>
<evidence type="ECO:0000256" key="1">
    <source>
        <dbReference type="ARBA" id="ARBA00022975"/>
    </source>
</evidence>
<dbReference type="Gene3D" id="2.30.40.10">
    <property type="entry name" value="Urease, subunit C, domain 1"/>
    <property type="match status" value="1"/>
</dbReference>
<gene>
    <name evidence="3" type="ORF">A9J31_12090</name>
</gene>
<dbReference type="SUPFAM" id="SSF51338">
    <property type="entry name" value="Composite domain of metallo-dependent hydrolases"/>
    <property type="match status" value="1"/>
</dbReference>
<comment type="caution">
    <text evidence="3">The sequence shown here is derived from an EMBL/GenBank/DDBJ whole genome shotgun (WGS) entry which is preliminary data.</text>
</comment>
<dbReference type="OrthoDB" id="5687299at2"/>
<keyword evidence="4" id="KW-1185">Reference proteome</keyword>
<dbReference type="GO" id="GO:0006145">
    <property type="term" value="P:purine nucleobase catabolic process"/>
    <property type="evidence" value="ECO:0007669"/>
    <property type="project" value="TreeGrafter"/>
</dbReference>
<dbReference type="GO" id="GO:0004151">
    <property type="term" value="F:dihydroorotase activity"/>
    <property type="evidence" value="ECO:0007669"/>
    <property type="project" value="InterPro"/>
</dbReference>
<dbReference type="GO" id="GO:0006221">
    <property type="term" value="P:pyrimidine nucleotide biosynthetic process"/>
    <property type="evidence" value="ECO:0007669"/>
    <property type="project" value="UniProtKB-KW"/>
</dbReference>
<feature type="domain" description="Dihydroorotase catalytic" evidence="2">
    <location>
        <begin position="50"/>
        <end position="235"/>
    </location>
</feature>
<dbReference type="InterPro" id="IPR011059">
    <property type="entry name" value="Metal-dep_hydrolase_composite"/>
</dbReference>
<keyword evidence="1" id="KW-0665">Pyrimidine biosynthesis</keyword>
<protein>
    <submittedName>
        <fullName evidence="3">Aspartate carbamoyltransferase</fullName>
    </submittedName>
</protein>
<dbReference type="InterPro" id="IPR050138">
    <property type="entry name" value="DHOase/Allantoinase_Hydrolase"/>
</dbReference>
<dbReference type="STRING" id="1443941.A9J31_12090"/>
<dbReference type="CDD" id="cd01317">
    <property type="entry name" value="DHOase_IIa"/>
    <property type="match status" value="1"/>
</dbReference>
<dbReference type="SUPFAM" id="SSF51556">
    <property type="entry name" value="Metallo-dependent hydrolases"/>
    <property type="match status" value="1"/>
</dbReference>
<keyword evidence="3" id="KW-0808">Transferase</keyword>
<dbReference type="Proteomes" id="UP000185753">
    <property type="component" value="Unassembled WGS sequence"/>
</dbReference>
<evidence type="ECO:0000313" key="3">
    <source>
        <dbReference type="EMBL" id="OBX29840.1"/>
    </source>
</evidence>
<dbReference type="InterPro" id="IPR004722">
    <property type="entry name" value="DHOase"/>
</dbReference>
<name>A0A1A7RC61_9GAMM</name>
<organism evidence="3 4">
    <name type="scientific">Acinetobacter gandensis</name>
    <dbReference type="NCBI Taxonomy" id="1443941"/>
    <lineage>
        <taxon>Bacteria</taxon>
        <taxon>Pseudomonadati</taxon>
        <taxon>Pseudomonadota</taxon>
        <taxon>Gammaproteobacteria</taxon>
        <taxon>Moraxellales</taxon>
        <taxon>Moraxellaceae</taxon>
        <taxon>Acinetobacter</taxon>
    </lineage>
</organism>
<sequence length="416" mass="45091">MTIVKIENVRVLDPIKKNDSVQTVYLENGKLVAEQNVSESTATETIDGQGKWLMPSMVDLCARLREPGQQQHGTLKSEGQAARANGILHVFTPPDSKPIVQDNGALIHGLVEKAMLDGGIYLQVIGAQTQGLLGKQPANMASLKKGGCTAVSNANAPFMDDDVVIRTLEYAAGLNMTVVFYAEEPQIAKDGCVHEGFVASRQGLPMIPALAETVAIAKYLLMIEATKVRAHFGLLSSGASVELIKNAKAKGLPVTCDVAMHQLHLTDQLIDGFNSLAHVRPPLRSEQDKELLRQGVKEGVIDAICTHHEPLSSSAKMAPFAETQPGFTAFDTYIPFGIELINEGLLTPLAWVEKVTIAPAKVAQMQQRWADEAGWVLVDPELEWTINKDSIVSNGKNTPLINQTVKGKVVQSFFNK</sequence>
<dbReference type="GO" id="GO:0004038">
    <property type="term" value="F:allantoinase activity"/>
    <property type="evidence" value="ECO:0007669"/>
    <property type="project" value="TreeGrafter"/>
</dbReference>
<dbReference type="PANTHER" id="PTHR43668">
    <property type="entry name" value="ALLANTOINASE"/>
    <property type="match status" value="1"/>
</dbReference>
<evidence type="ECO:0000313" key="4">
    <source>
        <dbReference type="Proteomes" id="UP000185753"/>
    </source>
</evidence>
<dbReference type="InterPro" id="IPR032466">
    <property type="entry name" value="Metal_Hydrolase"/>
</dbReference>
<dbReference type="EMBL" id="LZDS01000003">
    <property type="protein sequence ID" value="OBX29840.1"/>
    <property type="molecule type" value="Genomic_DNA"/>
</dbReference>
<dbReference type="GO" id="GO:0005737">
    <property type="term" value="C:cytoplasm"/>
    <property type="evidence" value="ECO:0007669"/>
    <property type="project" value="TreeGrafter"/>
</dbReference>
<reference evidence="4" key="1">
    <citation type="submission" date="2016-06" db="EMBL/GenBank/DDBJ databases">
        <authorList>
            <person name="Radolfova-Krizova L."/>
            <person name="Nemec A."/>
        </authorList>
    </citation>
    <scope>NUCLEOTIDE SEQUENCE [LARGE SCALE GENOMIC DNA]</scope>
    <source>
        <strain evidence="4">ANC 4275</strain>
    </source>
</reference>
<evidence type="ECO:0000259" key="2">
    <source>
        <dbReference type="Pfam" id="PF12890"/>
    </source>
</evidence>
<dbReference type="Pfam" id="PF12890">
    <property type="entry name" value="DHOase"/>
    <property type="match status" value="1"/>
</dbReference>